<comment type="similarity">
    <text evidence="1">Belongs to the aldehyde dehydrogenase family.</text>
</comment>
<dbReference type="InterPro" id="IPR016162">
    <property type="entry name" value="Ald_DH_N"/>
</dbReference>
<dbReference type="InterPro" id="IPR016161">
    <property type="entry name" value="Ald_DH/histidinol_DH"/>
</dbReference>
<evidence type="ECO:0000256" key="1">
    <source>
        <dbReference type="ARBA" id="ARBA00009986"/>
    </source>
</evidence>
<keyword evidence="3" id="KW-0560">Oxidoreductase</keyword>
<sequence>MSYTVPLIINGREIETSDTFDVVDPSTGSLLWKSSTATTKEAIEATEAAQAAFPAWANTKTTTRRDILLKAYEIFEKRSAEFSTYMRNETGSPDVWADYGTIPSAWELIKDAAGRIVPFISTVPLLRDKGAGVIIYKEPYGVVLGIAPWNAPYHLGIRAIIYALATGNTVILKGSELSPRCFWSIVSVFQEAGLPDGCLNFLTCRPEDAAATTKTLIEHPAIKKVNFTGSTAAGKIIATLCGQNVKPCLLELGGKAGAIILEDADLQKAALECTIGSFLHSGQICMATERIIVHKSVAPVAPSPVMVNSAGPAATRKLVADALSKGAKLLVGDIDAKEESETRMRPIVVEGVTPTMDMYYQESFGPSVSLIVVESEEEAITVANDTEYGLSAAVFTKDLDRGLRVAKQIESGAVHINKMTVFDDPNVPHGGVKSSGYGRFNGSNGLEEFLKTKSVTWAINQ</sequence>
<evidence type="ECO:0000313" key="5">
    <source>
        <dbReference type="EMBL" id="KAF4628492.1"/>
    </source>
</evidence>
<dbReference type="InterPro" id="IPR016163">
    <property type="entry name" value="Ald_DH_C"/>
</dbReference>
<gene>
    <name evidence="5" type="ORF">G7Y89_g9664</name>
</gene>
<dbReference type="GO" id="GO:0009450">
    <property type="term" value="P:gamma-aminobutyric acid catabolic process"/>
    <property type="evidence" value="ECO:0007669"/>
    <property type="project" value="TreeGrafter"/>
</dbReference>
<dbReference type="CDD" id="cd07105">
    <property type="entry name" value="ALDH_SaliADH"/>
    <property type="match status" value="1"/>
</dbReference>
<dbReference type="GO" id="GO:0004777">
    <property type="term" value="F:succinate-semialdehyde dehydrogenase (NAD+) activity"/>
    <property type="evidence" value="ECO:0007669"/>
    <property type="project" value="TreeGrafter"/>
</dbReference>
<dbReference type="Gene3D" id="3.40.605.10">
    <property type="entry name" value="Aldehyde Dehydrogenase, Chain A, domain 1"/>
    <property type="match status" value="2"/>
</dbReference>
<dbReference type="Pfam" id="PF00171">
    <property type="entry name" value="Aldedh"/>
    <property type="match status" value="2"/>
</dbReference>
<dbReference type="InterPro" id="IPR050740">
    <property type="entry name" value="Aldehyde_DH_Superfamily"/>
</dbReference>
<feature type="domain" description="Aldehyde dehydrogenase" evidence="4">
    <location>
        <begin position="17"/>
        <end position="298"/>
    </location>
</feature>
<comment type="caution">
    <text evidence="5">The sequence shown here is derived from an EMBL/GenBank/DDBJ whole genome shotgun (WGS) entry which is preliminary data.</text>
</comment>
<dbReference type="OrthoDB" id="310895at2759"/>
<dbReference type="FunFam" id="3.40.605.10:FF:000012">
    <property type="entry name" value="NAD-dependent succinate-semialdehyde dehydrogenase"/>
    <property type="match status" value="1"/>
</dbReference>
<evidence type="ECO:0000259" key="4">
    <source>
        <dbReference type="Pfam" id="PF00171"/>
    </source>
</evidence>
<feature type="domain" description="Aldehyde dehydrogenase" evidence="4">
    <location>
        <begin position="307"/>
        <end position="455"/>
    </location>
</feature>
<name>A0A8H4RHX9_9HELO</name>
<accession>A0A8H4RHX9</accession>
<dbReference type="PROSITE" id="PS00070">
    <property type="entry name" value="ALDEHYDE_DEHYDR_CYS"/>
    <property type="match status" value="1"/>
</dbReference>
<dbReference type="EMBL" id="JAAMPI010000805">
    <property type="protein sequence ID" value="KAF4628492.1"/>
    <property type="molecule type" value="Genomic_DNA"/>
</dbReference>
<evidence type="ECO:0000313" key="6">
    <source>
        <dbReference type="Proteomes" id="UP000566819"/>
    </source>
</evidence>
<dbReference type="Proteomes" id="UP000566819">
    <property type="component" value="Unassembled WGS sequence"/>
</dbReference>
<dbReference type="PANTHER" id="PTHR43353:SF6">
    <property type="entry name" value="CYTOPLASMIC ALDEHYDE DEHYDROGENASE (EUROFUNG)"/>
    <property type="match status" value="1"/>
</dbReference>
<reference evidence="5 6" key="1">
    <citation type="submission" date="2020-03" db="EMBL/GenBank/DDBJ databases">
        <title>Draft Genome Sequence of Cudoniella acicularis.</title>
        <authorList>
            <person name="Buettner E."/>
            <person name="Kellner H."/>
        </authorList>
    </citation>
    <scope>NUCLEOTIDE SEQUENCE [LARGE SCALE GENOMIC DNA]</scope>
    <source>
        <strain evidence="5 6">DSM 108380</strain>
    </source>
</reference>
<organism evidence="5 6">
    <name type="scientific">Cudoniella acicularis</name>
    <dbReference type="NCBI Taxonomy" id="354080"/>
    <lineage>
        <taxon>Eukaryota</taxon>
        <taxon>Fungi</taxon>
        <taxon>Dikarya</taxon>
        <taxon>Ascomycota</taxon>
        <taxon>Pezizomycotina</taxon>
        <taxon>Leotiomycetes</taxon>
        <taxon>Helotiales</taxon>
        <taxon>Tricladiaceae</taxon>
        <taxon>Cudoniella</taxon>
    </lineage>
</organism>
<evidence type="ECO:0000256" key="3">
    <source>
        <dbReference type="ARBA" id="ARBA00023002"/>
    </source>
</evidence>
<protein>
    <recommendedName>
        <fullName evidence="4">Aldehyde dehydrogenase domain-containing protein</fullName>
    </recommendedName>
</protein>
<proteinExistence type="inferred from homology"/>
<evidence type="ECO:0000256" key="2">
    <source>
        <dbReference type="ARBA" id="ARBA00022857"/>
    </source>
</evidence>
<keyword evidence="6" id="KW-1185">Reference proteome</keyword>
<keyword evidence="2" id="KW-0521">NADP</keyword>
<dbReference type="SUPFAM" id="SSF53720">
    <property type="entry name" value="ALDH-like"/>
    <property type="match status" value="1"/>
</dbReference>
<dbReference type="InterPro" id="IPR016160">
    <property type="entry name" value="Ald_DH_CS_CYS"/>
</dbReference>
<dbReference type="AlphaFoldDB" id="A0A8H4RHX9"/>
<dbReference type="PANTHER" id="PTHR43353">
    <property type="entry name" value="SUCCINATE-SEMIALDEHYDE DEHYDROGENASE, MITOCHONDRIAL"/>
    <property type="match status" value="1"/>
</dbReference>
<dbReference type="InterPro" id="IPR015590">
    <property type="entry name" value="Aldehyde_DH_dom"/>
</dbReference>
<dbReference type="Gene3D" id="3.40.309.10">
    <property type="entry name" value="Aldehyde Dehydrogenase, Chain A, domain 2"/>
    <property type="match status" value="2"/>
</dbReference>